<protein>
    <recommendedName>
        <fullName evidence="7">Vps16 C-terminal domain-containing protein</fullName>
    </recommendedName>
</protein>
<evidence type="ECO:0000256" key="2">
    <source>
        <dbReference type="ARBA" id="ARBA00004541"/>
    </source>
</evidence>
<feature type="domain" description="Vps16 C-terminal" evidence="7">
    <location>
        <begin position="183"/>
        <end position="313"/>
    </location>
</feature>
<evidence type="ECO:0000256" key="3">
    <source>
        <dbReference type="ARBA" id="ARBA00004603"/>
    </source>
</evidence>
<accession>A0AAE1F7S2</accession>
<dbReference type="EMBL" id="JAWQEG010003013">
    <property type="protein sequence ID" value="KAK3868430.1"/>
    <property type="molecule type" value="Genomic_DNA"/>
</dbReference>
<dbReference type="AlphaFoldDB" id="A0AAE1F7S2"/>
<name>A0AAE1F7S2_PETCI</name>
<dbReference type="PANTHER" id="PTHR13364:SF6">
    <property type="entry name" value="SPERMATOGENESIS-DEFECTIVE PROTEIN 39 HOMOLOG"/>
    <property type="match status" value="1"/>
</dbReference>
<evidence type="ECO:0000259" key="7">
    <source>
        <dbReference type="Pfam" id="PF04840"/>
    </source>
</evidence>
<comment type="caution">
    <text evidence="8">The sequence shown here is derived from an EMBL/GenBank/DDBJ whole genome shotgun (WGS) entry which is preliminary data.</text>
</comment>
<reference evidence="8" key="1">
    <citation type="submission" date="2023-10" db="EMBL/GenBank/DDBJ databases">
        <title>Genome assemblies of two species of porcelain crab, Petrolisthes cinctipes and Petrolisthes manimaculis (Anomura: Porcellanidae).</title>
        <authorList>
            <person name="Angst P."/>
        </authorList>
    </citation>
    <scope>NUCLEOTIDE SEQUENCE</scope>
    <source>
        <strain evidence="8">PB745_01</strain>
        <tissue evidence="8">Gill</tissue>
    </source>
</reference>
<dbReference type="Proteomes" id="UP001286313">
    <property type="component" value="Unassembled WGS sequence"/>
</dbReference>
<dbReference type="PANTHER" id="PTHR13364">
    <property type="entry name" value="DEFECTIVE SPERMATOGENESIS PROTEIN 39"/>
    <property type="match status" value="1"/>
</dbReference>
<gene>
    <name evidence="8" type="ORF">Pcinc_026181</name>
</gene>
<dbReference type="GO" id="GO:0005769">
    <property type="term" value="C:early endosome"/>
    <property type="evidence" value="ECO:0007669"/>
    <property type="project" value="UniProtKB-SubCell"/>
</dbReference>
<dbReference type="GO" id="GO:0006886">
    <property type="term" value="P:intracellular protein transport"/>
    <property type="evidence" value="ECO:0007669"/>
    <property type="project" value="InterPro"/>
</dbReference>
<keyword evidence="5" id="KW-0968">Cytoplasmic vesicle</keyword>
<evidence type="ECO:0000256" key="6">
    <source>
        <dbReference type="SAM" id="MobiDB-lite"/>
    </source>
</evidence>
<feature type="compositionally biased region" description="Low complexity" evidence="6">
    <location>
        <begin position="55"/>
        <end position="68"/>
    </location>
</feature>
<comment type="subcellular location">
    <subcellularLocation>
        <location evidence="2">Cytoplasmic vesicle</location>
    </subcellularLocation>
    <subcellularLocation>
        <location evidence="1">Early endosome</location>
    </subcellularLocation>
    <subcellularLocation>
        <location evidence="3">Late endosome</location>
    </subcellularLocation>
</comment>
<organism evidence="8 9">
    <name type="scientific">Petrolisthes cinctipes</name>
    <name type="common">Flat porcelain crab</name>
    <dbReference type="NCBI Taxonomy" id="88211"/>
    <lineage>
        <taxon>Eukaryota</taxon>
        <taxon>Metazoa</taxon>
        <taxon>Ecdysozoa</taxon>
        <taxon>Arthropoda</taxon>
        <taxon>Crustacea</taxon>
        <taxon>Multicrustacea</taxon>
        <taxon>Malacostraca</taxon>
        <taxon>Eumalacostraca</taxon>
        <taxon>Eucarida</taxon>
        <taxon>Decapoda</taxon>
        <taxon>Pleocyemata</taxon>
        <taxon>Anomura</taxon>
        <taxon>Galatheoidea</taxon>
        <taxon>Porcellanidae</taxon>
        <taxon>Petrolisthes</taxon>
    </lineage>
</organism>
<evidence type="ECO:0000256" key="4">
    <source>
        <dbReference type="ARBA" id="ARBA00022753"/>
    </source>
</evidence>
<dbReference type="GO" id="GO:0007034">
    <property type="term" value="P:vacuolar transport"/>
    <property type="evidence" value="ECO:0007669"/>
    <property type="project" value="TreeGrafter"/>
</dbReference>
<evidence type="ECO:0000313" key="8">
    <source>
        <dbReference type="EMBL" id="KAK3868430.1"/>
    </source>
</evidence>
<proteinExistence type="predicted"/>
<feature type="compositionally biased region" description="Basic and acidic residues" evidence="6">
    <location>
        <begin position="43"/>
        <end position="52"/>
    </location>
</feature>
<dbReference type="Pfam" id="PF04840">
    <property type="entry name" value="Vps16_C"/>
    <property type="match status" value="1"/>
</dbReference>
<keyword evidence="9" id="KW-1185">Reference proteome</keyword>
<keyword evidence="4" id="KW-0967">Endosome</keyword>
<dbReference type="GO" id="GO:0005770">
    <property type="term" value="C:late endosome"/>
    <property type="evidence" value="ECO:0007669"/>
    <property type="project" value="UniProtKB-SubCell"/>
</dbReference>
<evidence type="ECO:0000256" key="1">
    <source>
        <dbReference type="ARBA" id="ARBA00004412"/>
    </source>
</evidence>
<sequence length="516" mass="56464">MNRAENEAYWGSTDTAPSALDSFFDEDSEVSWRGSSGAASWRAKSDRGEGKPEVSGASPSSSGSSNTSYSIVDNITVTSTQDWAFVEVGGSGTNSGRSVVGVGKAIGEKLDSWKPPSVSIKWNSSQGQGSSCAQCVAKDNEIIKLKKRLENSFSRYNLTLPPEDTVKRILLGQPYSLECYRSHEDKIALLDTALATLDGSAILASVIHLKNTVKKTLFVKEMQTRPHAVQVYVSYLKKRHNYPEAIDFLGLLGKTEEAAILSYELALTGKAPEGKLKNFKKLLETNFSHPGLAFEASMVEDNIKLLSRQLTIDEVDQKDQSNPMLAKYPRAANVAGKPLLTTLFYCCMYHWEAGESHPGSPLALRKEHDLTSRQLLWTVLRGRARVHHWPLPQELDAWKGNKGLLGALGSLTSALGGSGRVGTSTVKAKLPIDQLVRYLATSGAPSNILAVYIGLVDPIGTRLTLALNHKCHQAVIDVYVNQKDKGALEKYMKEIPEGSPEYLKAENALKTARWKL</sequence>
<evidence type="ECO:0000313" key="9">
    <source>
        <dbReference type="Proteomes" id="UP001286313"/>
    </source>
</evidence>
<dbReference type="InterPro" id="IPR006925">
    <property type="entry name" value="Vps16_C"/>
</dbReference>
<feature type="region of interest" description="Disordered" evidence="6">
    <location>
        <begin position="1"/>
        <end position="68"/>
    </location>
</feature>
<dbReference type="InterPro" id="IPR040057">
    <property type="entry name" value="Spe-39"/>
</dbReference>
<evidence type="ECO:0000256" key="5">
    <source>
        <dbReference type="ARBA" id="ARBA00023329"/>
    </source>
</evidence>